<evidence type="ECO:0000313" key="1">
    <source>
        <dbReference type="EMBL" id="TFK67770.1"/>
    </source>
</evidence>
<organism evidence="1 2">
    <name type="scientific">Pluteus cervinus</name>
    <dbReference type="NCBI Taxonomy" id="181527"/>
    <lineage>
        <taxon>Eukaryota</taxon>
        <taxon>Fungi</taxon>
        <taxon>Dikarya</taxon>
        <taxon>Basidiomycota</taxon>
        <taxon>Agaricomycotina</taxon>
        <taxon>Agaricomycetes</taxon>
        <taxon>Agaricomycetidae</taxon>
        <taxon>Agaricales</taxon>
        <taxon>Pluteineae</taxon>
        <taxon>Pluteaceae</taxon>
        <taxon>Pluteus</taxon>
    </lineage>
</organism>
<accession>A0ACD3APX8</accession>
<dbReference type="EMBL" id="ML208367">
    <property type="protein sequence ID" value="TFK67770.1"/>
    <property type="molecule type" value="Genomic_DNA"/>
</dbReference>
<dbReference type="Proteomes" id="UP000308600">
    <property type="component" value="Unassembled WGS sequence"/>
</dbReference>
<name>A0ACD3APX8_9AGAR</name>
<evidence type="ECO:0000313" key="2">
    <source>
        <dbReference type="Proteomes" id="UP000308600"/>
    </source>
</evidence>
<keyword evidence="2" id="KW-1185">Reference proteome</keyword>
<protein>
    <submittedName>
        <fullName evidence="1">Uncharacterized protein</fullName>
    </submittedName>
</protein>
<gene>
    <name evidence="1" type="ORF">BDN72DRAFT_960751</name>
</gene>
<proteinExistence type="predicted"/>
<reference evidence="1 2" key="1">
    <citation type="journal article" date="2019" name="Nat. Ecol. Evol.">
        <title>Megaphylogeny resolves global patterns of mushroom evolution.</title>
        <authorList>
            <person name="Varga T."/>
            <person name="Krizsan K."/>
            <person name="Foldi C."/>
            <person name="Dima B."/>
            <person name="Sanchez-Garcia M."/>
            <person name="Sanchez-Ramirez S."/>
            <person name="Szollosi G.J."/>
            <person name="Szarkandi J.G."/>
            <person name="Papp V."/>
            <person name="Albert L."/>
            <person name="Andreopoulos W."/>
            <person name="Angelini C."/>
            <person name="Antonin V."/>
            <person name="Barry K.W."/>
            <person name="Bougher N.L."/>
            <person name="Buchanan P."/>
            <person name="Buyck B."/>
            <person name="Bense V."/>
            <person name="Catcheside P."/>
            <person name="Chovatia M."/>
            <person name="Cooper J."/>
            <person name="Damon W."/>
            <person name="Desjardin D."/>
            <person name="Finy P."/>
            <person name="Geml J."/>
            <person name="Haridas S."/>
            <person name="Hughes K."/>
            <person name="Justo A."/>
            <person name="Karasinski D."/>
            <person name="Kautmanova I."/>
            <person name="Kiss B."/>
            <person name="Kocsube S."/>
            <person name="Kotiranta H."/>
            <person name="LaButti K.M."/>
            <person name="Lechner B.E."/>
            <person name="Liimatainen K."/>
            <person name="Lipzen A."/>
            <person name="Lukacs Z."/>
            <person name="Mihaltcheva S."/>
            <person name="Morgado L.N."/>
            <person name="Niskanen T."/>
            <person name="Noordeloos M.E."/>
            <person name="Ohm R.A."/>
            <person name="Ortiz-Santana B."/>
            <person name="Ovrebo C."/>
            <person name="Racz N."/>
            <person name="Riley R."/>
            <person name="Savchenko A."/>
            <person name="Shiryaev A."/>
            <person name="Soop K."/>
            <person name="Spirin V."/>
            <person name="Szebenyi C."/>
            <person name="Tomsovsky M."/>
            <person name="Tulloss R.E."/>
            <person name="Uehling J."/>
            <person name="Grigoriev I.V."/>
            <person name="Vagvolgyi C."/>
            <person name="Papp T."/>
            <person name="Martin F.M."/>
            <person name="Miettinen O."/>
            <person name="Hibbett D.S."/>
            <person name="Nagy L.G."/>
        </authorList>
    </citation>
    <scope>NUCLEOTIDE SEQUENCE [LARGE SCALE GENOMIC DNA]</scope>
    <source>
        <strain evidence="1 2">NL-1719</strain>
    </source>
</reference>
<sequence>MRALTTMKLLVERIQRHRVLATFGGCVIVVIIAVIAMVLAVNGKGDSDFEVMASIPADASGVVLLGHIYQVDVDDRTLSVSWYVGGCGTYRSTNEAIAKGSANCSQPNVPLSIFMGGATDPVFQYDPTTQPISGVDDSLLFIQSSNEWQGDYSLDIFTAGVKLAGRYRYFDQQYLYPFDWYSFSTSFLVLDSSTNASVPIVRAALSDFADNFTPVSSAQPAKMNFNGTTFDSANVVTVRLSRNPTAKIYAIMLLVVNWALTASVVMITIIGVVSTETELGEGVLILPVTVILTVPALRALFIGNPPIGIMLDVLGFFLQMLLVSVCSVILLVGISVRSVMKAKAHNPTAYAPIPAHERSETATSDLKAGLVGGPISTVSREPNPSSAILK</sequence>